<reference evidence="1" key="1">
    <citation type="submission" date="2023-12" db="EMBL/GenBank/DDBJ databases">
        <title>Genome assembly of Anisodus tanguticus.</title>
        <authorList>
            <person name="Wang Y.-J."/>
        </authorList>
    </citation>
    <scope>NUCLEOTIDE SEQUENCE</scope>
    <source>
        <strain evidence="1">KB-2021</strain>
        <tissue evidence="1">Leaf</tissue>
    </source>
</reference>
<name>A0AAE1RTP8_9SOLA</name>
<dbReference type="EMBL" id="JAVYJV010000012">
    <property type="protein sequence ID" value="KAK4357721.1"/>
    <property type="molecule type" value="Genomic_DNA"/>
</dbReference>
<proteinExistence type="predicted"/>
<dbReference type="Gene3D" id="3.40.50.720">
    <property type="entry name" value="NAD(P)-binding Rossmann-like Domain"/>
    <property type="match status" value="1"/>
</dbReference>
<accession>A0AAE1RTP8</accession>
<evidence type="ECO:0000313" key="1">
    <source>
        <dbReference type="EMBL" id="KAK4357721.1"/>
    </source>
</evidence>
<dbReference type="AlphaFoldDB" id="A0AAE1RTP8"/>
<evidence type="ECO:0000313" key="2">
    <source>
        <dbReference type="Proteomes" id="UP001291623"/>
    </source>
</evidence>
<keyword evidence="2" id="KW-1185">Reference proteome</keyword>
<dbReference type="SUPFAM" id="SSF51735">
    <property type="entry name" value="NAD(P)-binding Rossmann-fold domains"/>
    <property type="match status" value="1"/>
</dbReference>
<dbReference type="InterPro" id="IPR036291">
    <property type="entry name" value="NAD(P)-bd_dom_sf"/>
</dbReference>
<organism evidence="1 2">
    <name type="scientific">Anisodus tanguticus</name>
    <dbReference type="NCBI Taxonomy" id="243964"/>
    <lineage>
        <taxon>Eukaryota</taxon>
        <taxon>Viridiplantae</taxon>
        <taxon>Streptophyta</taxon>
        <taxon>Embryophyta</taxon>
        <taxon>Tracheophyta</taxon>
        <taxon>Spermatophyta</taxon>
        <taxon>Magnoliopsida</taxon>
        <taxon>eudicotyledons</taxon>
        <taxon>Gunneridae</taxon>
        <taxon>Pentapetalae</taxon>
        <taxon>asterids</taxon>
        <taxon>lamiids</taxon>
        <taxon>Solanales</taxon>
        <taxon>Solanaceae</taxon>
        <taxon>Solanoideae</taxon>
        <taxon>Hyoscyameae</taxon>
        <taxon>Anisodus</taxon>
    </lineage>
</organism>
<gene>
    <name evidence="1" type="ORF">RND71_023331</name>
</gene>
<comment type="caution">
    <text evidence="1">The sequence shown here is derived from an EMBL/GenBank/DDBJ whole genome shotgun (WGS) entry which is preliminary data.</text>
</comment>
<sequence>MGSSGGIGYGAYACENLEREPYLPSEKLRILITRVGAFIASHIARRLKSEGHYIIASDWKKNEHMTEDMFCHEFHLVDLRIIDNCRKAEARNGETTSLVESTFQQHLADKASLHEHGQQVMHLDAEKEMMSQCVPLP</sequence>
<dbReference type="Proteomes" id="UP001291623">
    <property type="component" value="Unassembled WGS sequence"/>
</dbReference>
<protein>
    <submittedName>
        <fullName evidence="1">Uncharacterized protein</fullName>
    </submittedName>
</protein>